<feature type="signal peptide" evidence="1">
    <location>
        <begin position="1"/>
        <end position="25"/>
    </location>
</feature>
<keyword evidence="3" id="KW-1185">Reference proteome</keyword>
<dbReference type="AlphaFoldDB" id="A0A1G9FK20"/>
<accession>A0A1G9FK20</accession>
<evidence type="ECO:0000256" key="1">
    <source>
        <dbReference type="SAM" id="SignalP"/>
    </source>
</evidence>
<protein>
    <submittedName>
        <fullName evidence="2">Uncharacterized protein</fullName>
    </submittedName>
</protein>
<dbReference type="EMBL" id="FNFB01000012">
    <property type="protein sequence ID" value="SDK88729.1"/>
    <property type="molecule type" value="Genomic_DNA"/>
</dbReference>
<reference evidence="2 3" key="1">
    <citation type="submission" date="2016-10" db="EMBL/GenBank/DDBJ databases">
        <authorList>
            <person name="de Groot N.N."/>
        </authorList>
    </citation>
    <scope>NUCLEOTIDE SEQUENCE [LARGE SCALE GENOMIC DNA]</scope>
    <source>
        <strain evidence="2 3">CGMCC 4.5681</strain>
    </source>
</reference>
<name>A0A1G9FK20_9ACTN</name>
<sequence>MYRCLVAAVTMTAAALLLAAAPAIASDRLPSRAAACEGRLFTLMKLPAPLLKSGCGSEEPG</sequence>
<feature type="chain" id="PRO_5011569314" evidence="1">
    <location>
        <begin position="26"/>
        <end position="61"/>
    </location>
</feature>
<evidence type="ECO:0000313" key="2">
    <source>
        <dbReference type="EMBL" id="SDK88729.1"/>
    </source>
</evidence>
<proteinExistence type="predicted"/>
<dbReference type="Proteomes" id="UP000198683">
    <property type="component" value="Unassembled WGS sequence"/>
</dbReference>
<organism evidence="2 3">
    <name type="scientific">Nonomuraea maritima</name>
    <dbReference type="NCBI Taxonomy" id="683260"/>
    <lineage>
        <taxon>Bacteria</taxon>
        <taxon>Bacillati</taxon>
        <taxon>Actinomycetota</taxon>
        <taxon>Actinomycetes</taxon>
        <taxon>Streptosporangiales</taxon>
        <taxon>Streptosporangiaceae</taxon>
        <taxon>Nonomuraea</taxon>
    </lineage>
</organism>
<evidence type="ECO:0000313" key="3">
    <source>
        <dbReference type="Proteomes" id="UP000198683"/>
    </source>
</evidence>
<dbReference type="RefSeq" id="WP_090767678.1">
    <property type="nucleotide sequence ID" value="NZ_FNFB01000012.1"/>
</dbReference>
<gene>
    <name evidence="2" type="ORF">SAMN05421874_112137</name>
</gene>
<keyword evidence="1" id="KW-0732">Signal</keyword>
<dbReference type="OrthoDB" id="3541814at2"/>